<dbReference type="EMBL" id="EQ962656">
    <property type="protein sequence ID" value="EED17069.1"/>
    <property type="molecule type" value="Genomic_DNA"/>
</dbReference>
<reference evidence="4" key="1">
    <citation type="journal article" date="2015" name="Genome Announc.">
        <title>Genome sequence of the AIDS-associated pathogen Penicillium marneffei (ATCC18224) and its near taxonomic relative Talaromyces stipitatus (ATCC10500).</title>
        <authorList>
            <person name="Nierman W.C."/>
            <person name="Fedorova-Abrams N.D."/>
            <person name="Andrianopoulos A."/>
        </authorList>
    </citation>
    <scope>NUCLEOTIDE SEQUENCE [LARGE SCALE GENOMIC DNA]</scope>
    <source>
        <strain evidence="4">ATCC 10500 / CBS 375.48 / QM 6759 / NRRL 1006</strain>
    </source>
</reference>
<dbReference type="OrthoDB" id="4322924at2759"/>
<protein>
    <submittedName>
        <fullName evidence="3">Uncharacterized protein</fullName>
    </submittedName>
</protein>
<dbReference type="VEuPathDB" id="FungiDB:TSTA_021300"/>
<sequence>MYSPDPIIALGSSSVGDGFSLTLLVACIWGQESIVQALIQKGVNVNVQTDFANIPLRVAVRKGNENITRMLVESKADTLKKYDKIQTMRFLLQRKVDMQAADDDSIRPIDMARSHPDPAVRTLFEELCNFESAEENIEGALEQIHSSQSKQ</sequence>
<accession>B8MH90</accession>
<dbReference type="SMART" id="SM00248">
    <property type="entry name" value="ANK"/>
    <property type="match status" value="2"/>
</dbReference>
<dbReference type="GeneID" id="8109387"/>
<dbReference type="InterPro" id="IPR002110">
    <property type="entry name" value="Ankyrin_rpt"/>
</dbReference>
<organism evidence="3 4">
    <name type="scientific">Talaromyces stipitatus (strain ATCC 10500 / CBS 375.48 / QM 6759 / NRRL 1006)</name>
    <name type="common">Penicillium stipitatum</name>
    <dbReference type="NCBI Taxonomy" id="441959"/>
    <lineage>
        <taxon>Eukaryota</taxon>
        <taxon>Fungi</taxon>
        <taxon>Dikarya</taxon>
        <taxon>Ascomycota</taxon>
        <taxon>Pezizomycotina</taxon>
        <taxon>Eurotiomycetes</taxon>
        <taxon>Eurotiomycetidae</taxon>
        <taxon>Eurotiales</taxon>
        <taxon>Trichocomaceae</taxon>
        <taxon>Talaromyces</taxon>
        <taxon>Talaromyces sect. Talaromyces</taxon>
    </lineage>
</organism>
<dbReference type="HOGENOM" id="CLU_1732705_0_0_1"/>
<evidence type="ECO:0000313" key="3">
    <source>
        <dbReference type="EMBL" id="EED17069.1"/>
    </source>
</evidence>
<dbReference type="Gene3D" id="1.25.40.20">
    <property type="entry name" value="Ankyrin repeat-containing domain"/>
    <property type="match status" value="1"/>
</dbReference>
<evidence type="ECO:0000256" key="1">
    <source>
        <dbReference type="ARBA" id="ARBA00022737"/>
    </source>
</evidence>
<dbReference type="PhylomeDB" id="B8MH90"/>
<dbReference type="STRING" id="441959.B8MH90"/>
<name>B8MH90_TALSN</name>
<dbReference type="SUPFAM" id="SSF48403">
    <property type="entry name" value="Ankyrin repeat"/>
    <property type="match status" value="1"/>
</dbReference>
<dbReference type="InParanoid" id="B8MH90"/>
<dbReference type="PANTHER" id="PTHR24171">
    <property type="entry name" value="ANKYRIN REPEAT DOMAIN-CONTAINING PROTEIN 39-RELATED"/>
    <property type="match status" value="1"/>
</dbReference>
<proteinExistence type="predicted"/>
<dbReference type="AlphaFoldDB" id="B8MH90"/>
<dbReference type="InterPro" id="IPR036770">
    <property type="entry name" value="Ankyrin_rpt-contain_sf"/>
</dbReference>
<evidence type="ECO:0000256" key="2">
    <source>
        <dbReference type="ARBA" id="ARBA00023043"/>
    </source>
</evidence>
<dbReference type="RefSeq" id="XP_002484303.1">
    <property type="nucleotide sequence ID" value="XM_002484258.1"/>
</dbReference>
<keyword evidence="2" id="KW-0040">ANK repeat</keyword>
<dbReference type="Pfam" id="PF13637">
    <property type="entry name" value="Ank_4"/>
    <property type="match status" value="1"/>
</dbReference>
<gene>
    <name evidence="3" type="ORF">TSTA_021300</name>
</gene>
<keyword evidence="1" id="KW-0677">Repeat</keyword>
<evidence type="ECO:0000313" key="4">
    <source>
        <dbReference type="Proteomes" id="UP000001745"/>
    </source>
</evidence>
<keyword evidence="4" id="KW-1185">Reference proteome</keyword>
<dbReference type="Proteomes" id="UP000001745">
    <property type="component" value="Unassembled WGS sequence"/>
</dbReference>